<dbReference type="EMBL" id="FPBV01000009">
    <property type="protein sequence ID" value="SFU82539.1"/>
    <property type="molecule type" value="Genomic_DNA"/>
</dbReference>
<evidence type="ECO:0000259" key="4">
    <source>
        <dbReference type="PROSITE" id="PS50995"/>
    </source>
</evidence>
<dbReference type="InterPro" id="IPR036388">
    <property type="entry name" value="WH-like_DNA-bd_sf"/>
</dbReference>
<dbReference type="PANTHER" id="PTHR33164">
    <property type="entry name" value="TRANSCRIPTIONAL REGULATOR, MARR FAMILY"/>
    <property type="match status" value="1"/>
</dbReference>
<dbReference type="PROSITE" id="PS50995">
    <property type="entry name" value="HTH_MARR_2"/>
    <property type="match status" value="1"/>
</dbReference>
<dbReference type="GO" id="GO:0003677">
    <property type="term" value="F:DNA binding"/>
    <property type="evidence" value="ECO:0007669"/>
    <property type="project" value="UniProtKB-KW"/>
</dbReference>
<dbReference type="STRING" id="392015.SAMN05421543_10977"/>
<dbReference type="Proteomes" id="UP000183508">
    <property type="component" value="Unassembled WGS sequence"/>
</dbReference>
<dbReference type="GO" id="GO:0006950">
    <property type="term" value="P:response to stress"/>
    <property type="evidence" value="ECO:0007669"/>
    <property type="project" value="TreeGrafter"/>
</dbReference>
<evidence type="ECO:0000256" key="3">
    <source>
        <dbReference type="ARBA" id="ARBA00023163"/>
    </source>
</evidence>
<dbReference type="AlphaFoldDB" id="A0A1I7JBJ9"/>
<protein>
    <submittedName>
        <fullName evidence="5">DNA-binding transcriptional regulator, MarR family</fullName>
    </submittedName>
</protein>
<reference evidence="6" key="1">
    <citation type="submission" date="2016-10" db="EMBL/GenBank/DDBJ databases">
        <authorList>
            <person name="Varghese N."/>
        </authorList>
    </citation>
    <scope>NUCLEOTIDE SEQUENCE [LARGE SCALE GENOMIC DNA]</scope>
    <source>
        <strain evidence="6">DSM 17980</strain>
    </source>
</reference>
<organism evidence="5 6">
    <name type="scientific">Alicyclobacillus macrosporangiidus</name>
    <dbReference type="NCBI Taxonomy" id="392015"/>
    <lineage>
        <taxon>Bacteria</taxon>
        <taxon>Bacillati</taxon>
        <taxon>Bacillota</taxon>
        <taxon>Bacilli</taxon>
        <taxon>Bacillales</taxon>
        <taxon>Alicyclobacillaceae</taxon>
        <taxon>Alicyclobacillus</taxon>
    </lineage>
</organism>
<dbReference type="PANTHER" id="PTHR33164:SF43">
    <property type="entry name" value="HTH-TYPE TRANSCRIPTIONAL REPRESSOR YETL"/>
    <property type="match status" value="1"/>
</dbReference>
<dbReference type="InterPro" id="IPR036390">
    <property type="entry name" value="WH_DNA-bd_sf"/>
</dbReference>
<accession>A0A1I7JBJ9</accession>
<name>A0A1I7JBJ9_9BACL</name>
<keyword evidence="1" id="KW-0805">Transcription regulation</keyword>
<dbReference type="Pfam" id="PF22381">
    <property type="entry name" value="Staph_reg_Sar_Rot"/>
    <property type="match status" value="1"/>
</dbReference>
<evidence type="ECO:0000313" key="6">
    <source>
        <dbReference type="Proteomes" id="UP000183508"/>
    </source>
</evidence>
<dbReference type="eggNOG" id="COG1846">
    <property type="taxonomic scope" value="Bacteria"/>
</dbReference>
<keyword evidence="2 5" id="KW-0238">DNA-binding</keyword>
<evidence type="ECO:0000256" key="2">
    <source>
        <dbReference type="ARBA" id="ARBA00023125"/>
    </source>
</evidence>
<evidence type="ECO:0000256" key="1">
    <source>
        <dbReference type="ARBA" id="ARBA00023015"/>
    </source>
</evidence>
<dbReference type="PRINTS" id="PR00598">
    <property type="entry name" value="HTHMARR"/>
</dbReference>
<sequence>MQHGEPQRTLQDGGMSEYLRQMEELLARLQRVMSSSKTLIAEHGLTGSQVFILRYLDHCAQAKASDIARFAGLSPGAVTQVCDDLVRMGLVERTRSNDDRRVVHIHITEEGRRRLEQVRILRGRRILAVLNKLGPEDTREFVRLITRFVEIAEAELGK</sequence>
<dbReference type="SUPFAM" id="SSF46785">
    <property type="entry name" value="Winged helix' DNA-binding domain"/>
    <property type="match status" value="1"/>
</dbReference>
<dbReference type="InterPro" id="IPR039422">
    <property type="entry name" value="MarR/SlyA-like"/>
</dbReference>
<keyword evidence="3" id="KW-0804">Transcription</keyword>
<feature type="domain" description="HTH marR-type" evidence="4">
    <location>
        <begin position="15"/>
        <end position="150"/>
    </location>
</feature>
<dbReference type="Gene3D" id="1.10.10.10">
    <property type="entry name" value="Winged helix-like DNA-binding domain superfamily/Winged helix DNA-binding domain"/>
    <property type="match status" value="1"/>
</dbReference>
<dbReference type="InterPro" id="IPR055166">
    <property type="entry name" value="Transc_reg_Sar_Rot_HTH"/>
</dbReference>
<dbReference type="InterPro" id="IPR000835">
    <property type="entry name" value="HTH_MarR-typ"/>
</dbReference>
<proteinExistence type="predicted"/>
<dbReference type="GO" id="GO:0003700">
    <property type="term" value="F:DNA-binding transcription factor activity"/>
    <property type="evidence" value="ECO:0007669"/>
    <property type="project" value="InterPro"/>
</dbReference>
<keyword evidence="6" id="KW-1185">Reference proteome</keyword>
<dbReference type="SMART" id="SM00347">
    <property type="entry name" value="HTH_MARR"/>
    <property type="match status" value="1"/>
</dbReference>
<evidence type="ECO:0000313" key="5">
    <source>
        <dbReference type="EMBL" id="SFU82539.1"/>
    </source>
</evidence>
<dbReference type="RefSeq" id="WP_175511495.1">
    <property type="nucleotide sequence ID" value="NZ_FPBV01000009.1"/>
</dbReference>
<gene>
    <name evidence="5" type="ORF">SAMN05421543_10977</name>
</gene>